<evidence type="ECO:0000256" key="1">
    <source>
        <dbReference type="ARBA" id="ARBA00004651"/>
    </source>
</evidence>
<keyword evidence="9" id="KW-1185">Reference proteome</keyword>
<keyword evidence="4 6" id="KW-1133">Transmembrane helix</keyword>
<keyword evidence="2" id="KW-1003">Cell membrane</keyword>
<organism evidence="8 9">
    <name type="scientific">Saccharomonospora xinjiangensis XJ-54</name>
    <dbReference type="NCBI Taxonomy" id="882086"/>
    <lineage>
        <taxon>Bacteria</taxon>
        <taxon>Bacillati</taxon>
        <taxon>Actinomycetota</taxon>
        <taxon>Actinomycetes</taxon>
        <taxon>Pseudonocardiales</taxon>
        <taxon>Pseudonocardiaceae</taxon>
        <taxon>Saccharomonospora</taxon>
    </lineage>
</organism>
<evidence type="ECO:0000256" key="2">
    <source>
        <dbReference type="ARBA" id="ARBA00022475"/>
    </source>
</evidence>
<reference evidence="8 9" key="1">
    <citation type="submission" date="2012-01" db="EMBL/GenBank/DDBJ databases">
        <title>Improved High-Quality Draft sequence of Saccharomonospora xinjiangensis XJ-54.</title>
        <authorList>
            <consortium name="US DOE Joint Genome Institute"/>
            <person name="Lucas S."/>
            <person name="Han J."/>
            <person name="Lapidus A."/>
            <person name="Cheng J.-F."/>
            <person name="Goodwin L."/>
            <person name="Pitluck S."/>
            <person name="Peters L."/>
            <person name="Mikhailova N."/>
            <person name="Teshima H."/>
            <person name="Detter J.C."/>
            <person name="Han C."/>
            <person name="Tapia R."/>
            <person name="Land M."/>
            <person name="Hauser L."/>
            <person name="Kyrpides N."/>
            <person name="Ivanova N."/>
            <person name="Pagani I."/>
            <person name="Brambilla E.-M."/>
            <person name="Klenk H.-P."/>
            <person name="Woyke T."/>
        </authorList>
    </citation>
    <scope>NUCLEOTIDE SEQUENCE [LARGE SCALE GENOMIC DNA]</scope>
    <source>
        <strain evidence="8 9">XJ-54</strain>
    </source>
</reference>
<accession>I0UYI2</accession>
<evidence type="ECO:0000313" key="9">
    <source>
        <dbReference type="Proteomes" id="UP000004691"/>
    </source>
</evidence>
<evidence type="ECO:0000256" key="4">
    <source>
        <dbReference type="ARBA" id="ARBA00022989"/>
    </source>
</evidence>
<name>I0UYI2_9PSEU</name>
<protein>
    <submittedName>
        <fullName evidence="8">Putative membrane protein</fullName>
    </submittedName>
</protein>
<evidence type="ECO:0000256" key="3">
    <source>
        <dbReference type="ARBA" id="ARBA00022692"/>
    </source>
</evidence>
<dbReference type="AlphaFoldDB" id="I0UYI2"/>
<dbReference type="GO" id="GO:0005886">
    <property type="term" value="C:plasma membrane"/>
    <property type="evidence" value="ECO:0007669"/>
    <property type="project" value="UniProtKB-SubCell"/>
</dbReference>
<proteinExistence type="predicted"/>
<dbReference type="Proteomes" id="UP000004691">
    <property type="component" value="Unassembled WGS sequence"/>
</dbReference>
<dbReference type="EMBL" id="JH636049">
    <property type="protein sequence ID" value="EID52935.1"/>
    <property type="molecule type" value="Genomic_DNA"/>
</dbReference>
<dbReference type="PANTHER" id="PTHR34187:SF2">
    <property type="entry name" value="DUF202 DOMAIN-CONTAINING PROTEIN"/>
    <property type="match status" value="1"/>
</dbReference>
<sequence>MRAREPDPRDGVTDDREEIEPDYRFTLANERTFLAWIRTSLGLVAGGVAVHQLVPGLATATARTLLAALCIGLATLLAALAYPRWWRIQRAMRRREPLPRSPLLPVVSAVVLVITVVAAVLVVKG</sequence>
<keyword evidence="3 6" id="KW-0812">Transmembrane</keyword>
<evidence type="ECO:0000259" key="7">
    <source>
        <dbReference type="Pfam" id="PF02656"/>
    </source>
</evidence>
<dbReference type="HOGENOM" id="CLU_053359_4_1_11"/>
<dbReference type="eggNOG" id="COG2149">
    <property type="taxonomic scope" value="Bacteria"/>
</dbReference>
<evidence type="ECO:0000256" key="5">
    <source>
        <dbReference type="ARBA" id="ARBA00023136"/>
    </source>
</evidence>
<dbReference type="InterPro" id="IPR003807">
    <property type="entry name" value="DUF202"/>
</dbReference>
<feature type="transmembrane region" description="Helical" evidence="6">
    <location>
        <begin position="103"/>
        <end position="123"/>
    </location>
</feature>
<keyword evidence="5 6" id="KW-0472">Membrane</keyword>
<dbReference type="PANTHER" id="PTHR34187">
    <property type="entry name" value="FGR18P"/>
    <property type="match status" value="1"/>
</dbReference>
<dbReference type="STRING" id="882086.SacxiDRAFT_0666"/>
<feature type="domain" description="DUF202" evidence="7">
    <location>
        <begin position="24"/>
        <end position="91"/>
    </location>
</feature>
<feature type="transmembrane region" description="Helical" evidence="6">
    <location>
        <begin position="60"/>
        <end position="82"/>
    </location>
</feature>
<dbReference type="InterPro" id="IPR052053">
    <property type="entry name" value="IM_YidH-like"/>
</dbReference>
<feature type="transmembrane region" description="Helical" evidence="6">
    <location>
        <begin position="33"/>
        <end position="54"/>
    </location>
</feature>
<gene>
    <name evidence="8" type="ORF">SacxiDRAFT_0666</name>
</gene>
<evidence type="ECO:0000256" key="6">
    <source>
        <dbReference type="SAM" id="Phobius"/>
    </source>
</evidence>
<dbReference type="Pfam" id="PF02656">
    <property type="entry name" value="DUF202"/>
    <property type="match status" value="1"/>
</dbReference>
<comment type="subcellular location">
    <subcellularLocation>
        <location evidence="1">Cell membrane</location>
        <topology evidence="1">Multi-pass membrane protein</topology>
    </subcellularLocation>
</comment>
<evidence type="ECO:0000313" key="8">
    <source>
        <dbReference type="EMBL" id="EID52935.1"/>
    </source>
</evidence>